<feature type="non-terminal residue" evidence="1">
    <location>
        <position position="1"/>
    </location>
</feature>
<dbReference type="Proteomes" id="UP001162483">
    <property type="component" value="Unassembled WGS sequence"/>
</dbReference>
<gene>
    <name evidence="1" type="ORF">SPARVUS_LOCUS2816704</name>
</gene>
<dbReference type="EMBL" id="CATNWA010003805">
    <property type="protein sequence ID" value="CAI9546335.1"/>
    <property type="molecule type" value="Genomic_DNA"/>
</dbReference>
<organism evidence="1 2">
    <name type="scientific">Staurois parvus</name>
    <dbReference type="NCBI Taxonomy" id="386267"/>
    <lineage>
        <taxon>Eukaryota</taxon>
        <taxon>Metazoa</taxon>
        <taxon>Chordata</taxon>
        <taxon>Craniata</taxon>
        <taxon>Vertebrata</taxon>
        <taxon>Euteleostomi</taxon>
        <taxon>Amphibia</taxon>
        <taxon>Batrachia</taxon>
        <taxon>Anura</taxon>
        <taxon>Neobatrachia</taxon>
        <taxon>Ranoidea</taxon>
        <taxon>Ranidae</taxon>
        <taxon>Staurois</taxon>
    </lineage>
</organism>
<reference evidence="1" key="1">
    <citation type="submission" date="2023-05" db="EMBL/GenBank/DDBJ databases">
        <authorList>
            <person name="Stuckert A."/>
        </authorList>
    </citation>
    <scope>NUCLEOTIDE SEQUENCE</scope>
</reference>
<proteinExistence type="predicted"/>
<name>A0ABN9BFF2_9NEOB</name>
<accession>A0ABN9BFF2</accession>
<comment type="caution">
    <text evidence="1">The sequence shown here is derived from an EMBL/GenBank/DDBJ whole genome shotgun (WGS) entry which is preliminary data.</text>
</comment>
<evidence type="ECO:0000313" key="1">
    <source>
        <dbReference type="EMBL" id="CAI9546335.1"/>
    </source>
</evidence>
<protein>
    <submittedName>
        <fullName evidence="1">Uncharacterized protein</fullName>
    </submittedName>
</protein>
<keyword evidence="2" id="KW-1185">Reference proteome</keyword>
<sequence length="74" mass="8140">TGSRPPILSWDSVIIGRTDRGEVCICFVLLCTAEQYKAACFPSKTHTAHNVKHTQHTVNPLIAPDVNPFPAQCH</sequence>
<evidence type="ECO:0000313" key="2">
    <source>
        <dbReference type="Proteomes" id="UP001162483"/>
    </source>
</evidence>